<evidence type="ECO:0000313" key="9">
    <source>
        <dbReference type="Proteomes" id="UP001213664"/>
    </source>
</evidence>
<dbReference type="PROSITE" id="PS51462">
    <property type="entry name" value="NUDIX"/>
    <property type="match status" value="1"/>
</dbReference>
<accession>A0AAJ5X2L4</accession>
<proteinExistence type="predicted"/>
<dbReference type="EMBL" id="CP119326">
    <property type="protein sequence ID" value="WEK39913.1"/>
    <property type="molecule type" value="Genomic_DNA"/>
</dbReference>
<dbReference type="Gene3D" id="3.90.79.10">
    <property type="entry name" value="Nucleoside Triphosphate Pyrophosphohydrolase"/>
    <property type="match status" value="1"/>
</dbReference>
<name>A0AAJ5X2L4_9CAUL</name>
<dbReference type="GO" id="GO:0010945">
    <property type="term" value="F:coenzyme A diphosphatase activity"/>
    <property type="evidence" value="ECO:0007669"/>
    <property type="project" value="InterPro"/>
</dbReference>
<dbReference type="CDD" id="cd03426">
    <property type="entry name" value="NUDIX_CoAse_Nudt7"/>
    <property type="match status" value="1"/>
</dbReference>
<dbReference type="InterPro" id="IPR015797">
    <property type="entry name" value="NUDIX_hydrolase-like_dom_sf"/>
</dbReference>
<dbReference type="GO" id="GO:0046872">
    <property type="term" value="F:metal ion binding"/>
    <property type="evidence" value="ECO:0007669"/>
    <property type="project" value="UniProtKB-KW"/>
</dbReference>
<keyword evidence="6" id="KW-0464">Manganese</keyword>
<comment type="cofactor">
    <cofactor evidence="1">
        <name>Mn(2+)</name>
        <dbReference type="ChEBI" id="CHEBI:29035"/>
    </cofactor>
</comment>
<evidence type="ECO:0000256" key="4">
    <source>
        <dbReference type="ARBA" id="ARBA00022801"/>
    </source>
</evidence>
<dbReference type="Pfam" id="PF00293">
    <property type="entry name" value="NUDIX"/>
    <property type="match status" value="1"/>
</dbReference>
<keyword evidence="4" id="KW-0378">Hydrolase</keyword>
<evidence type="ECO:0000256" key="2">
    <source>
        <dbReference type="ARBA" id="ARBA00001946"/>
    </source>
</evidence>
<evidence type="ECO:0000256" key="3">
    <source>
        <dbReference type="ARBA" id="ARBA00022723"/>
    </source>
</evidence>
<keyword evidence="5" id="KW-0460">Magnesium</keyword>
<evidence type="ECO:0000259" key="7">
    <source>
        <dbReference type="PROSITE" id="PS51462"/>
    </source>
</evidence>
<dbReference type="SUPFAM" id="SSF55811">
    <property type="entry name" value="Nudix"/>
    <property type="match status" value="1"/>
</dbReference>
<dbReference type="AlphaFoldDB" id="A0AAJ5X2L4"/>
<feature type="domain" description="Nudix hydrolase" evidence="7">
    <location>
        <begin position="44"/>
        <end position="175"/>
    </location>
</feature>
<sequence length="220" mass="23971">MSLDTLKTRLSRRLAPIDSWRPGVKPDRSDYDLNPGSARAAGELRPAAVLIPVVARPEGATVLLTRRADTLARHTGQIAFPGGRLDPGENAVQAALREADEEVALNPSTVQVLGLSDAYETGTGFLVTPVIGWLDAAPAVTPSPDEVAEVFETPWDFLMDAANHRRDFYDLDEGLRRWFWAMPWGERYIWGVTAGILKGLHARLYGDEPAPEAASVEDAA</sequence>
<evidence type="ECO:0000256" key="1">
    <source>
        <dbReference type="ARBA" id="ARBA00001936"/>
    </source>
</evidence>
<reference evidence="8" key="1">
    <citation type="submission" date="2023-03" db="EMBL/GenBank/DDBJ databases">
        <title>Andean soil-derived lignocellulolytic bacterial consortium as a source of novel taxa and putative plastic-active enzymes.</title>
        <authorList>
            <person name="Diaz-Garcia L."/>
            <person name="Chuvochina M."/>
            <person name="Feuerriegel G."/>
            <person name="Bunk B."/>
            <person name="Sproer C."/>
            <person name="Streit W.R."/>
            <person name="Rodriguez L.M."/>
            <person name="Overmann J."/>
            <person name="Jimenez D.J."/>
        </authorList>
    </citation>
    <scope>NUCLEOTIDE SEQUENCE</scope>
    <source>
        <strain evidence="8">MAG 833</strain>
    </source>
</reference>
<dbReference type="PANTHER" id="PTHR12992">
    <property type="entry name" value="NUDIX HYDROLASE"/>
    <property type="match status" value="1"/>
</dbReference>
<gene>
    <name evidence="8" type="ORF">P0Y50_15470</name>
</gene>
<dbReference type="NCBIfam" id="NF007980">
    <property type="entry name" value="PRK10707.1"/>
    <property type="match status" value="1"/>
</dbReference>
<evidence type="ECO:0000313" key="8">
    <source>
        <dbReference type="EMBL" id="WEK39913.1"/>
    </source>
</evidence>
<dbReference type="PANTHER" id="PTHR12992:SF11">
    <property type="entry name" value="MITOCHONDRIAL COENZYME A DIPHOSPHATASE NUDT8"/>
    <property type="match status" value="1"/>
</dbReference>
<evidence type="ECO:0000256" key="5">
    <source>
        <dbReference type="ARBA" id="ARBA00022842"/>
    </source>
</evidence>
<comment type="cofactor">
    <cofactor evidence="2">
        <name>Mg(2+)</name>
        <dbReference type="ChEBI" id="CHEBI:18420"/>
    </cofactor>
</comment>
<dbReference type="InterPro" id="IPR045121">
    <property type="entry name" value="CoAse"/>
</dbReference>
<organism evidence="8 9">
    <name type="scientific">Candidatus Brevundimonas colombiensis</name>
    <dbReference type="NCBI Taxonomy" id="3121376"/>
    <lineage>
        <taxon>Bacteria</taxon>
        <taxon>Pseudomonadati</taxon>
        <taxon>Pseudomonadota</taxon>
        <taxon>Alphaproteobacteria</taxon>
        <taxon>Caulobacterales</taxon>
        <taxon>Caulobacteraceae</taxon>
        <taxon>Brevundimonas</taxon>
    </lineage>
</organism>
<dbReference type="Proteomes" id="UP001213664">
    <property type="component" value="Chromosome"/>
</dbReference>
<evidence type="ECO:0000256" key="6">
    <source>
        <dbReference type="ARBA" id="ARBA00023211"/>
    </source>
</evidence>
<protein>
    <submittedName>
        <fullName evidence="8">CoA pyrophosphatase</fullName>
    </submittedName>
</protein>
<keyword evidence="3" id="KW-0479">Metal-binding</keyword>
<dbReference type="InterPro" id="IPR000086">
    <property type="entry name" value="NUDIX_hydrolase_dom"/>
</dbReference>